<sequence length="132" mass="15115">MGLASGVAQVRRQLRTFSAPPVMEDRRTLQSSPSSGWRIHPEMRQERQYIQLASRSTPKSDSGHSFLRHSREMCIARFASFDNARMSTGAAALADVFALGELAFHLIVYPRRISVQKRRFVPQRRRSSKDLR</sequence>
<evidence type="ECO:0000313" key="3">
    <source>
        <dbReference type="Proteomes" id="UP000294933"/>
    </source>
</evidence>
<evidence type="ECO:0000256" key="1">
    <source>
        <dbReference type="SAM" id="Phobius"/>
    </source>
</evidence>
<keyword evidence="3" id="KW-1185">Reference proteome</keyword>
<organism evidence="2 3">
    <name type="scientific">Rickenella mellea</name>
    <dbReference type="NCBI Taxonomy" id="50990"/>
    <lineage>
        <taxon>Eukaryota</taxon>
        <taxon>Fungi</taxon>
        <taxon>Dikarya</taxon>
        <taxon>Basidiomycota</taxon>
        <taxon>Agaricomycotina</taxon>
        <taxon>Agaricomycetes</taxon>
        <taxon>Hymenochaetales</taxon>
        <taxon>Rickenellaceae</taxon>
        <taxon>Rickenella</taxon>
    </lineage>
</organism>
<keyword evidence="1" id="KW-1133">Transmembrane helix</keyword>
<dbReference type="AlphaFoldDB" id="A0A4Y7PQE1"/>
<feature type="transmembrane region" description="Helical" evidence="1">
    <location>
        <begin position="90"/>
        <end position="109"/>
    </location>
</feature>
<protein>
    <submittedName>
        <fullName evidence="2">Uncharacterized protein</fullName>
    </submittedName>
</protein>
<reference evidence="2 3" key="1">
    <citation type="submission" date="2018-06" db="EMBL/GenBank/DDBJ databases">
        <title>A transcriptomic atlas of mushroom development highlights an independent origin of complex multicellularity.</title>
        <authorList>
            <consortium name="DOE Joint Genome Institute"/>
            <person name="Krizsan K."/>
            <person name="Almasi E."/>
            <person name="Merenyi Z."/>
            <person name="Sahu N."/>
            <person name="Viragh M."/>
            <person name="Koszo T."/>
            <person name="Mondo S."/>
            <person name="Kiss B."/>
            <person name="Balint B."/>
            <person name="Kues U."/>
            <person name="Barry K."/>
            <person name="Hegedus J.C."/>
            <person name="Henrissat B."/>
            <person name="Johnson J."/>
            <person name="Lipzen A."/>
            <person name="Ohm R."/>
            <person name="Nagy I."/>
            <person name="Pangilinan J."/>
            <person name="Yan J."/>
            <person name="Xiong Y."/>
            <person name="Grigoriev I.V."/>
            <person name="Hibbett D.S."/>
            <person name="Nagy L.G."/>
        </authorList>
    </citation>
    <scope>NUCLEOTIDE SEQUENCE [LARGE SCALE GENOMIC DNA]</scope>
    <source>
        <strain evidence="2 3">SZMC22713</strain>
    </source>
</reference>
<proteinExistence type="predicted"/>
<accession>A0A4Y7PQE1</accession>
<dbReference type="EMBL" id="ML170235">
    <property type="protein sequence ID" value="TDL16779.1"/>
    <property type="molecule type" value="Genomic_DNA"/>
</dbReference>
<keyword evidence="1" id="KW-0472">Membrane</keyword>
<keyword evidence="1" id="KW-0812">Transmembrane</keyword>
<gene>
    <name evidence="2" type="ORF">BD410DRAFT_794987</name>
</gene>
<evidence type="ECO:0000313" key="2">
    <source>
        <dbReference type="EMBL" id="TDL16779.1"/>
    </source>
</evidence>
<dbReference type="Proteomes" id="UP000294933">
    <property type="component" value="Unassembled WGS sequence"/>
</dbReference>
<dbReference type="VEuPathDB" id="FungiDB:BD410DRAFT_794987"/>
<name>A0A4Y7PQE1_9AGAM</name>